<dbReference type="InterPro" id="IPR011990">
    <property type="entry name" value="TPR-like_helical_dom_sf"/>
</dbReference>
<dbReference type="KEGG" id="ypac:CEW88_00255"/>
<dbReference type="GO" id="GO:0016020">
    <property type="term" value="C:membrane"/>
    <property type="evidence" value="ECO:0007669"/>
    <property type="project" value="UniProtKB-SubCell"/>
</dbReference>
<feature type="domain" description="HemY N-terminal" evidence="7">
    <location>
        <begin position="30"/>
        <end position="143"/>
    </location>
</feature>
<dbReference type="InterPro" id="IPR016982">
    <property type="entry name" value="Mms48"/>
</dbReference>
<accession>A0A2U8HBZ3</accession>
<evidence type="ECO:0000313" key="9">
    <source>
        <dbReference type="Proteomes" id="UP000244915"/>
    </source>
</evidence>
<keyword evidence="3 6" id="KW-1133">Transmembrane helix</keyword>
<keyword evidence="2 6" id="KW-0812">Transmembrane</keyword>
<evidence type="ECO:0000259" key="7">
    <source>
        <dbReference type="Pfam" id="PF07219"/>
    </source>
</evidence>
<gene>
    <name evidence="8" type="ORF">CEW88_00255</name>
</gene>
<evidence type="ECO:0000256" key="4">
    <source>
        <dbReference type="ARBA" id="ARBA00023136"/>
    </source>
</evidence>
<proteinExistence type="predicted"/>
<comment type="subcellular location">
    <subcellularLocation>
        <location evidence="1">Membrane</location>
    </subcellularLocation>
</comment>
<feature type="region of interest" description="Disordered" evidence="5">
    <location>
        <begin position="461"/>
        <end position="525"/>
    </location>
</feature>
<evidence type="ECO:0000256" key="2">
    <source>
        <dbReference type="ARBA" id="ARBA00022692"/>
    </source>
</evidence>
<protein>
    <submittedName>
        <fullName evidence="8">Heme biosynthesis protein HemY</fullName>
    </submittedName>
</protein>
<evidence type="ECO:0000256" key="1">
    <source>
        <dbReference type="ARBA" id="ARBA00004370"/>
    </source>
</evidence>
<dbReference type="PIRSF" id="PIRSF031802">
    <property type="entry name" value="UCP031802"/>
    <property type="match status" value="1"/>
</dbReference>
<reference evidence="8 9" key="1">
    <citation type="submission" date="2017-06" db="EMBL/GenBank/DDBJ databases">
        <title>Yangia sp. YSBP01 complete genome sequence.</title>
        <authorList>
            <person name="Woo J.-H."/>
            <person name="Kim H.-S."/>
        </authorList>
    </citation>
    <scope>NUCLEOTIDE SEQUENCE [LARGE SCALE GENOMIC DNA]</scope>
    <source>
        <strain evidence="8 9">YSBP01</strain>
    </source>
</reference>
<dbReference type="Pfam" id="PF07219">
    <property type="entry name" value="HemY_N"/>
    <property type="match status" value="1"/>
</dbReference>
<name>A0A2U8HBZ3_9RHOB</name>
<dbReference type="InterPro" id="IPR010817">
    <property type="entry name" value="HemY_N"/>
</dbReference>
<organism evidence="8 9">
    <name type="scientific">Alloyangia pacifica</name>
    <dbReference type="NCBI Taxonomy" id="311180"/>
    <lineage>
        <taxon>Bacteria</taxon>
        <taxon>Pseudomonadati</taxon>
        <taxon>Pseudomonadota</taxon>
        <taxon>Alphaproteobacteria</taxon>
        <taxon>Rhodobacterales</taxon>
        <taxon>Roseobacteraceae</taxon>
        <taxon>Alloyangia</taxon>
    </lineage>
</organism>
<dbReference type="OrthoDB" id="9798343at2"/>
<sequence length="525" mass="56926">MLWSLLKIVLFVAVVAGLTLGAGYLMESSGGVQVTAGGMEFTLGPLQSVIAAIVLVFVLWVVFKLVSLLIAILKFINGDDTALSRYFDRNRERKGYQAMSEGLLALASGEGKLAMAKAQKAERYLHKPELTQLLTAQAAEMTGDTRKAEEVYKKLITNEQTRFVGIRGMMKQKLAKGDTDTALKLAERAFALKPKHEEIQDLLLQLQASKHDWQGARKTLSAKLKHGALPRDVYRRRDAVLALSEAKDIMDEDKPIEAREAAIAASKGSPDLIPGAAMAARSYIAQDKPKLATRILKKAWSVQPHPDLAAAFAEIAPDETPSARMKRFGTLTSINPEHRETKLLKAELALAAEDFPEARRAVGNLAETEPDARVLTVMAAIAKGEGAAEPVVRGWLAKALLAPRGPQWVCDKCNHIHGEWVPVCANCEGFDTLSWRSPPQSDVAPAGAEMLPLIIGSLEDRSAEAEAATEAEEAHEVLTPAPETPADPLDSAETSPELKRDVPDAETVEDTAEGRHGAVEHKKAK</sequence>
<evidence type="ECO:0000256" key="5">
    <source>
        <dbReference type="SAM" id="MobiDB-lite"/>
    </source>
</evidence>
<dbReference type="EMBL" id="CP022189">
    <property type="protein sequence ID" value="AWI82235.1"/>
    <property type="molecule type" value="Genomic_DNA"/>
</dbReference>
<evidence type="ECO:0000313" key="8">
    <source>
        <dbReference type="EMBL" id="AWI82235.1"/>
    </source>
</evidence>
<dbReference type="SUPFAM" id="SSF48452">
    <property type="entry name" value="TPR-like"/>
    <property type="match status" value="1"/>
</dbReference>
<evidence type="ECO:0000256" key="3">
    <source>
        <dbReference type="ARBA" id="ARBA00022989"/>
    </source>
</evidence>
<feature type="transmembrane region" description="Helical" evidence="6">
    <location>
        <begin position="49"/>
        <end position="76"/>
    </location>
</feature>
<dbReference type="Gene3D" id="1.25.40.10">
    <property type="entry name" value="Tetratricopeptide repeat domain"/>
    <property type="match status" value="1"/>
</dbReference>
<evidence type="ECO:0000256" key="6">
    <source>
        <dbReference type="SAM" id="Phobius"/>
    </source>
</evidence>
<dbReference type="Proteomes" id="UP000244915">
    <property type="component" value="Chromosome 1"/>
</dbReference>
<dbReference type="AlphaFoldDB" id="A0A2U8HBZ3"/>
<dbReference type="RefSeq" id="WP_108964161.1">
    <property type="nucleotide sequence ID" value="NZ_CP022189.1"/>
</dbReference>
<keyword evidence="4 6" id="KW-0472">Membrane</keyword>
<feature type="compositionally biased region" description="Basic and acidic residues" evidence="5">
    <location>
        <begin position="512"/>
        <end position="525"/>
    </location>
</feature>